<dbReference type="PANTHER" id="PTHR37291:SF1">
    <property type="entry name" value="TYPE IV METHYL-DIRECTED RESTRICTION ENZYME ECOKMCRB SUBUNIT"/>
    <property type="match status" value="1"/>
</dbReference>
<dbReference type="SUPFAM" id="SSF52540">
    <property type="entry name" value="P-loop containing nucleoside triphosphate hydrolases"/>
    <property type="match status" value="1"/>
</dbReference>
<dbReference type="GO" id="GO:0016887">
    <property type="term" value="F:ATP hydrolysis activity"/>
    <property type="evidence" value="ECO:0007669"/>
    <property type="project" value="InterPro"/>
</dbReference>
<proteinExistence type="predicted"/>
<name>A0A6F8TGI6_ACIBA</name>
<dbReference type="AlphaFoldDB" id="A0A6F8TGI6"/>
<sequence>MFKSTLLTATQFIVSTSDKLTTIIYAVAEEPLILNKLQNIINNINAVNSVKASSGKPVENIIFYGAPGTGKSFAIEEKVKGHISIRTVFHPETQYSDFVGCLRPSMDDNGIEYSFKKGPFIEALLKALKDPEHHYYLIIEEINRAPAAAVFGELFQLLDRDSNGESEYRIDINDKDLLNLLNKEHPGGFPDNKLYIPNNLSLYATMNSSDQAVMPLDTAFKRRWKFEYMPLDFSTSPSGYFKINTESGEKTVSWSQFAQVVNLILSTLSIPEDRHLGPWFVNENEIFDQKNAKKTLTGKVLMYIWDDVLRHSERSALFNTDIKTFGSLVKKLRIMKLFFSENFLKVLEKEIEKLMLKLKMRT</sequence>
<dbReference type="Gene3D" id="3.40.50.300">
    <property type="entry name" value="P-loop containing nucleotide triphosphate hydrolases"/>
    <property type="match status" value="1"/>
</dbReference>
<gene>
    <name evidence="2" type="ORF">ATCC19606_17200</name>
</gene>
<dbReference type="InterPro" id="IPR011704">
    <property type="entry name" value="ATPase_dyneun-rel_AAA"/>
</dbReference>
<dbReference type="GO" id="GO:0005524">
    <property type="term" value="F:ATP binding"/>
    <property type="evidence" value="ECO:0007669"/>
    <property type="project" value="InterPro"/>
</dbReference>
<dbReference type="InterPro" id="IPR027417">
    <property type="entry name" value="P-loop_NTPase"/>
</dbReference>
<dbReference type="PANTHER" id="PTHR37291">
    <property type="entry name" value="5-METHYLCYTOSINE-SPECIFIC RESTRICTION ENZYME B"/>
    <property type="match status" value="1"/>
</dbReference>
<evidence type="ECO:0000259" key="1">
    <source>
        <dbReference type="Pfam" id="PF07728"/>
    </source>
</evidence>
<organism evidence="2">
    <name type="scientific">Acinetobacter baumannii</name>
    <dbReference type="NCBI Taxonomy" id="470"/>
    <lineage>
        <taxon>Bacteria</taxon>
        <taxon>Pseudomonadati</taxon>
        <taxon>Pseudomonadota</taxon>
        <taxon>Gammaproteobacteria</taxon>
        <taxon>Moraxellales</taxon>
        <taxon>Moraxellaceae</taxon>
        <taxon>Acinetobacter</taxon>
        <taxon>Acinetobacter calcoaceticus/baumannii complex</taxon>
    </lineage>
</organism>
<dbReference type="EMBL" id="AP022836">
    <property type="protein sequence ID" value="BCA99384.1"/>
    <property type="molecule type" value="Genomic_DNA"/>
</dbReference>
<accession>A0A6F8TGI6</accession>
<evidence type="ECO:0000313" key="2">
    <source>
        <dbReference type="EMBL" id="BCA99384.1"/>
    </source>
</evidence>
<protein>
    <recommendedName>
        <fullName evidence="1">ATPase dynein-related AAA domain-containing protein</fullName>
    </recommendedName>
</protein>
<reference evidence="2" key="1">
    <citation type="submission" date="2020-03" db="EMBL/GenBank/DDBJ databases">
        <title>Complete genome sequence of Acinetobacter baumannii ATCC19606T, which is a model strain for tolerization of antimicrobial agents.</title>
        <authorList>
            <person name="Tsubouchi T."/>
            <person name="Suzuki M."/>
            <person name="Niki M."/>
            <person name="Oinuma K."/>
            <person name="Niki M."/>
            <person name="Shibayama K."/>
            <person name="Kakeya H."/>
            <person name="Kaneko Y."/>
        </authorList>
    </citation>
    <scope>NUCLEOTIDE SEQUENCE</scope>
    <source>
        <strain evidence="2">ATCC19606</strain>
    </source>
</reference>
<dbReference type="InterPro" id="IPR052934">
    <property type="entry name" value="Methyl-DNA_Rec/Restrict_Enz"/>
</dbReference>
<dbReference type="Pfam" id="PF07728">
    <property type="entry name" value="AAA_5"/>
    <property type="match status" value="1"/>
</dbReference>
<feature type="domain" description="ATPase dynein-related AAA" evidence="1">
    <location>
        <begin position="60"/>
        <end position="223"/>
    </location>
</feature>